<feature type="compositionally biased region" description="Basic and acidic residues" evidence="1">
    <location>
        <begin position="22"/>
        <end position="31"/>
    </location>
</feature>
<evidence type="ECO:0000313" key="3">
    <source>
        <dbReference type="Proteomes" id="UP000481858"/>
    </source>
</evidence>
<name>A0A7C8J373_9PEZI</name>
<feature type="region of interest" description="Disordered" evidence="1">
    <location>
        <begin position="1"/>
        <end position="135"/>
    </location>
</feature>
<accession>A0A7C8J373</accession>
<gene>
    <name evidence="2" type="ORF">GQX73_g683</name>
</gene>
<keyword evidence="3" id="KW-1185">Reference proteome</keyword>
<dbReference type="AlphaFoldDB" id="A0A7C8J373"/>
<protein>
    <submittedName>
        <fullName evidence="2">Uncharacterized protein</fullName>
    </submittedName>
</protein>
<sequence length="160" mass="18073">MVTLRSKSQYEYGLKETNLQSTEHHKDESRRAGIRKSPRMRPGDDGLNNGTHHRTATTSLEKKGKVSSQDTNTDPAIPPKLNPETSRNREQSNSPHHDTKSSPVKKNSRAGMTRARAGKRNLKRNGGVRDNVKEDLKECSASVKKVRLEDQVPMIMECWQ</sequence>
<feature type="compositionally biased region" description="Basic and acidic residues" evidence="1">
    <location>
        <begin position="86"/>
        <end position="100"/>
    </location>
</feature>
<evidence type="ECO:0000313" key="2">
    <source>
        <dbReference type="EMBL" id="KAF2972742.1"/>
    </source>
</evidence>
<dbReference type="Proteomes" id="UP000481858">
    <property type="component" value="Unassembled WGS sequence"/>
</dbReference>
<comment type="caution">
    <text evidence="2">The sequence shown here is derived from an EMBL/GenBank/DDBJ whole genome shotgun (WGS) entry which is preliminary data.</text>
</comment>
<reference evidence="2 3" key="1">
    <citation type="submission" date="2019-12" db="EMBL/GenBank/DDBJ databases">
        <title>Draft genome sequence of the ascomycete Xylaria multiplex DSM 110363.</title>
        <authorList>
            <person name="Buettner E."/>
            <person name="Kellner H."/>
        </authorList>
    </citation>
    <scope>NUCLEOTIDE SEQUENCE [LARGE SCALE GENOMIC DNA]</scope>
    <source>
        <strain evidence="2 3">DSM 110363</strain>
    </source>
</reference>
<proteinExistence type="predicted"/>
<evidence type="ECO:0000256" key="1">
    <source>
        <dbReference type="SAM" id="MobiDB-lite"/>
    </source>
</evidence>
<organism evidence="2 3">
    <name type="scientific">Xylaria multiplex</name>
    <dbReference type="NCBI Taxonomy" id="323545"/>
    <lineage>
        <taxon>Eukaryota</taxon>
        <taxon>Fungi</taxon>
        <taxon>Dikarya</taxon>
        <taxon>Ascomycota</taxon>
        <taxon>Pezizomycotina</taxon>
        <taxon>Sordariomycetes</taxon>
        <taxon>Xylariomycetidae</taxon>
        <taxon>Xylariales</taxon>
        <taxon>Xylariaceae</taxon>
        <taxon>Xylaria</taxon>
    </lineage>
</organism>
<dbReference type="EMBL" id="WUBL01000004">
    <property type="protein sequence ID" value="KAF2972742.1"/>
    <property type="molecule type" value="Genomic_DNA"/>
</dbReference>
<dbReference type="OrthoDB" id="4772168at2759"/>
<dbReference type="InParanoid" id="A0A7C8J373"/>